<dbReference type="AlphaFoldDB" id="W9VL29"/>
<keyword evidence="4" id="KW-0472">Membrane</keyword>
<keyword evidence="8" id="KW-1185">Reference proteome</keyword>
<proteinExistence type="predicted"/>
<feature type="signal peptide" evidence="5">
    <location>
        <begin position="1"/>
        <end position="27"/>
    </location>
</feature>
<dbReference type="eggNOG" id="ENOG502SX0Z">
    <property type="taxonomic scope" value="Eukaryota"/>
</dbReference>
<evidence type="ECO:0000313" key="8">
    <source>
        <dbReference type="Proteomes" id="UP000019471"/>
    </source>
</evidence>
<keyword evidence="5" id="KW-0732">Signal</keyword>
<evidence type="ECO:0000313" key="7">
    <source>
        <dbReference type="EMBL" id="EXJ56362.1"/>
    </source>
</evidence>
<evidence type="ECO:0000256" key="1">
    <source>
        <dbReference type="ARBA" id="ARBA00004141"/>
    </source>
</evidence>
<comment type="caution">
    <text evidence="7">The sequence shown here is derived from an EMBL/GenBank/DDBJ whole genome shotgun (WGS) entry which is preliminary data.</text>
</comment>
<reference evidence="7 8" key="1">
    <citation type="submission" date="2013-03" db="EMBL/GenBank/DDBJ databases">
        <title>The Genome Sequence of Cladophialophora psammophila CBS 110553.</title>
        <authorList>
            <consortium name="The Broad Institute Genomics Platform"/>
            <person name="Cuomo C."/>
            <person name="de Hoog S."/>
            <person name="Gorbushina A."/>
            <person name="Walker B."/>
            <person name="Young S.K."/>
            <person name="Zeng Q."/>
            <person name="Gargeya S."/>
            <person name="Fitzgerald M."/>
            <person name="Haas B."/>
            <person name="Abouelleil A."/>
            <person name="Allen A.W."/>
            <person name="Alvarado L."/>
            <person name="Arachchi H.M."/>
            <person name="Berlin A.M."/>
            <person name="Chapman S.B."/>
            <person name="Gainer-Dewar J."/>
            <person name="Goldberg J."/>
            <person name="Griggs A."/>
            <person name="Gujja S."/>
            <person name="Hansen M."/>
            <person name="Howarth C."/>
            <person name="Imamovic A."/>
            <person name="Ireland A."/>
            <person name="Larimer J."/>
            <person name="McCowan C."/>
            <person name="Murphy C."/>
            <person name="Pearson M."/>
            <person name="Poon T.W."/>
            <person name="Priest M."/>
            <person name="Roberts A."/>
            <person name="Saif S."/>
            <person name="Shea T."/>
            <person name="Sisk P."/>
            <person name="Sykes S."/>
            <person name="Wortman J."/>
            <person name="Nusbaum C."/>
            <person name="Birren B."/>
        </authorList>
    </citation>
    <scope>NUCLEOTIDE SEQUENCE [LARGE SCALE GENOMIC DNA]</scope>
    <source>
        <strain evidence="7 8">CBS 110553</strain>
    </source>
</reference>
<dbReference type="EMBL" id="AMGX01000035">
    <property type="protein sequence ID" value="EXJ56362.1"/>
    <property type="molecule type" value="Genomic_DNA"/>
</dbReference>
<feature type="domain" description="Wax synthase" evidence="6">
    <location>
        <begin position="197"/>
        <end position="269"/>
    </location>
</feature>
<dbReference type="RefSeq" id="XP_007751388.1">
    <property type="nucleotide sequence ID" value="XM_007753198.1"/>
</dbReference>
<evidence type="ECO:0000256" key="5">
    <source>
        <dbReference type="SAM" id="SignalP"/>
    </source>
</evidence>
<comment type="subcellular location">
    <subcellularLocation>
        <location evidence="1">Membrane</location>
        <topology evidence="1">Multi-pass membrane protein</topology>
    </subcellularLocation>
</comment>
<protein>
    <recommendedName>
        <fullName evidence="6">Wax synthase domain-containing protein</fullName>
    </recommendedName>
</protein>
<keyword evidence="2" id="KW-0812">Transmembrane</keyword>
<dbReference type="OrthoDB" id="4115471at2759"/>
<dbReference type="GO" id="GO:0016020">
    <property type="term" value="C:membrane"/>
    <property type="evidence" value="ECO:0007669"/>
    <property type="project" value="UniProtKB-SubCell"/>
</dbReference>
<dbReference type="Pfam" id="PF13813">
    <property type="entry name" value="MBOAT_2"/>
    <property type="match status" value="1"/>
</dbReference>
<dbReference type="HOGENOM" id="CLU_694456_0_0_1"/>
<organism evidence="7 8">
    <name type="scientific">Cladophialophora psammophila CBS 110553</name>
    <dbReference type="NCBI Taxonomy" id="1182543"/>
    <lineage>
        <taxon>Eukaryota</taxon>
        <taxon>Fungi</taxon>
        <taxon>Dikarya</taxon>
        <taxon>Ascomycota</taxon>
        <taxon>Pezizomycotina</taxon>
        <taxon>Eurotiomycetes</taxon>
        <taxon>Chaetothyriomycetidae</taxon>
        <taxon>Chaetothyriales</taxon>
        <taxon>Herpotrichiellaceae</taxon>
        <taxon>Cladophialophora</taxon>
    </lineage>
</organism>
<dbReference type="InterPro" id="IPR032805">
    <property type="entry name" value="Wax_synthase_dom"/>
</dbReference>
<dbReference type="Proteomes" id="UP000019471">
    <property type="component" value="Unassembled WGS sequence"/>
</dbReference>
<accession>W9VL29</accession>
<keyword evidence="3" id="KW-1133">Transmembrane helix</keyword>
<dbReference type="GeneID" id="19197315"/>
<name>W9VL29_9EURO</name>
<evidence type="ECO:0000256" key="2">
    <source>
        <dbReference type="ARBA" id="ARBA00022692"/>
    </source>
</evidence>
<evidence type="ECO:0000259" key="6">
    <source>
        <dbReference type="Pfam" id="PF13813"/>
    </source>
</evidence>
<sequence length="397" mass="45428">MAFSSADSRFRVIAILVIVILVRQCLLTIDEPSDVGELFRLYMCGYALYANEFLLLKKLTVPALPSTPQRLLSGLKLLFSPRLYVSRKAIPPFDSKEPNYVPTRSKFLCRQAIRIAWMVATYYCIFHRYSLRILVTDYARPREHLLRRLPQVSGRETIVRVYTAFKEHFRNYLLMSLGHSTTSLVGVFLFQDDPADWPPLYGSLKDAYTVRRYYSHFWHRVMRTAFVSNAKFLLFNLLRVSPSAIASRYLVSITALAISGTMHSVAFSTSWRCASLRPLWYYLSIASAILVEDLVQLGYRKSMASLSGKDTTPRANESGTRAVSKLPFHHAKGKYLVGSEDGLGSSLKGDRPSPAWRYLGYLWVISFECWAIPRTVYPQLICNWQDRYLALNPGEPL</sequence>
<feature type="chain" id="PRO_5004932985" description="Wax synthase domain-containing protein" evidence="5">
    <location>
        <begin position="28"/>
        <end position="397"/>
    </location>
</feature>
<gene>
    <name evidence="7" type="ORF">A1O5_12629</name>
</gene>
<evidence type="ECO:0000256" key="4">
    <source>
        <dbReference type="ARBA" id="ARBA00023136"/>
    </source>
</evidence>
<evidence type="ECO:0000256" key="3">
    <source>
        <dbReference type="ARBA" id="ARBA00022989"/>
    </source>
</evidence>